<protein>
    <submittedName>
        <fullName evidence="1">DUF3179 domain-containing protein</fullName>
    </submittedName>
</protein>
<comment type="caution">
    <text evidence="1">The sequence shown here is derived from an EMBL/GenBank/DDBJ whole genome shotgun (WGS) entry which is preliminary data.</text>
</comment>
<organism evidence="1 2">
    <name type="scientific">Salinimicrobium oceani</name>
    <dbReference type="NCBI Taxonomy" id="2722702"/>
    <lineage>
        <taxon>Bacteria</taxon>
        <taxon>Pseudomonadati</taxon>
        <taxon>Bacteroidota</taxon>
        <taxon>Flavobacteriia</taxon>
        <taxon>Flavobacteriales</taxon>
        <taxon>Flavobacteriaceae</taxon>
        <taxon>Salinimicrobium</taxon>
    </lineage>
</organism>
<evidence type="ECO:0000313" key="1">
    <source>
        <dbReference type="EMBL" id="NJW54984.1"/>
    </source>
</evidence>
<proteinExistence type="predicted"/>
<sequence length="59" mass="6350">MKGFNLENALIPVEEIKDGGPPKDGIPSIDKPKFLRAQNADLGTQDRILGVYENGVAKA</sequence>
<evidence type="ECO:0000313" key="2">
    <source>
        <dbReference type="Proteomes" id="UP000703674"/>
    </source>
</evidence>
<keyword evidence="2" id="KW-1185">Reference proteome</keyword>
<feature type="non-terminal residue" evidence="1">
    <location>
        <position position="59"/>
    </location>
</feature>
<reference evidence="1 2" key="1">
    <citation type="submission" date="2020-03" db="EMBL/GenBank/DDBJ databases">
        <title>Salinimicrobium sp. nov, isolated from SCS.</title>
        <authorList>
            <person name="Cao W.R."/>
        </authorList>
    </citation>
    <scope>NUCLEOTIDE SEQUENCE [LARGE SCALE GENOMIC DNA]</scope>
    <source>
        <strain evidence="2">J15B91</strain>
    </source>
</reference>
<dbReference type="Proteomes" id="UP000703674">
    <property type="component" value="Unassembled WGS sequence"/>
</dbReference>
<accession>A0ABX1D6U7</accession>
<dbReference type="EMBL" id="JAAVJR010000696">
    <property type="protein sequence ID" value="NJW54984.1"/>
    <property type="molecule type" value="Genomic_DNA"/>
</dbReference>
<gene>
    <name evidence="1" type="ORF">HC175_18910</name>
</gene>
<name>A0ABX1D6U7_9FLAO</name>